<name>A0A084WJY5_ANOSI</name>
<dbReference type="VEuPathDB" id="VectorBase:ASIC018570"/>
<proteinExistence type="predicted"/>
<gene>
    <name evidence="1" type="ORF">ZHAS_00018570</name>
</gene>
<evidence type="ECO:0000313" key="3">
    <source>
        <dbReference type="Proteomes" id="UP000030765"/>
    </source>
</evidence>
<dbReference type="EMBL" id="ATLV01024085">
    <property type="status" value="NOT_ANNOTATED_CDS"/>
    <property type="molecule type" value="Genomic_DNA"/>
</dbReference>
<dbReference type="EnsemblMetazoa" id="ASIC018570-RA">
    <property type="protein sequence ID" value="ASIC018570-PA"/>
    <property type="gene ID" value="ASIC018570"/>
</dbReference>
<dbReference type="AlphaFoldDB" id="A0A084WJY5"/>
<dbReference type="Proteomes" id="UP000030765">
    <property type="component" value="Unassembled WGS sequence"/>
</dbReference>
<keyword evidence="3" id="KW-1185">Reference proteome</keyword>
<evidence type="ECO:0000313" key="2">
    <source>
        <dbReference type="EnsemblMetazoa" id="ASIC018570-PA"/>
    </source>
</evidence>
<reference evidence="2" key="2">
    <citation type="submission" date="2020-05" db="UniProtKB">
        <authorList>
            <consortium name="EnsemblMetazoa"/>
        </authorList>
    </citation>
    <scope>IDENTIFICATION</scope>
</reference>
<dbReference type="GO" id="GO:0016740">
    <property type="term" value="F:transferase activity"/>
    <property type="evidence" value="ECO:0007669"/>
    <property type="project" value="UniProtKB-KW"/>
</dbReference>
<accession>A0A084WJY5</accession>
<evidence type="ECO:0000313" key="1">
    <source>
        <dbReference type="EMBL" id="KFB50529.1"/>
    </source>
</evidence>
<organism evidence="1">
    <name type="scientific">Anopheles sinensis</name>
    <name type="common">Mosquito</name>
    <dbReference type="NCBI Taxonomy" id="74873"/>
    <lineage>
        <taxon>Eukaryota</taxon>
        <taxon>Metazoa</taxon>
        <taxon>Ecdysozoa</taxon>
        <taxon>Arthropoda</taxon>
        <taxon>Hexapoda</taxon>
        <taxon>Insecta</taxon>
        <taxon>Pterygota</taxon>
        <taxon>Neoptera</taxon>
        <taxon>Endopterygota</taxon>
        <taxon>Diptera</taxon>
        <taxon>Nematocera</taxon>
        <taxon>Culicoidea</taxon>
        <taxon>Culicidae</taxon>
        <taxon>Anophelinae</taxon>
        <taxon>Anopheles</taxon>
    </lineage>
</organism>
<sequence length="168" mass="18867">MASERLADNACPGKEPIITIISIIFIAITCRICYSWDGESGNGCLIKNRILLRFSRVTVIYFRCCRLQNPSPGTVRENNIAVDELHRKYTTTTTTTENALPPFRQLGAHQHHLGEGGADRNLSHNDMPVTYYYIPAPVLRFGAGKKKIISRKSRKLKQMETSSRWGGG</sequence>
<dbReference type="EMBL" id="KE525348">
    <property type="protein sequence ID" value="KFB50529.1"/>
    <property type="molecule type" value="Genomic_DNA"/>
</dbReference>
<reference evidence="1 3" key="1">
    <citation type="journal article" date="2014" name="BMC Genomics">
        <title>Genome sequence of Anopheles sinensis provides insight into genetics basis of mosquito competence for malaria parasites.</title>
        <authorList>
            <person name="Zhou D."/>
            <person name="Zhang D."/>
            <person name="Ding G."/>
            <person name="Shi L."/>
            <person name="Hou Q."/>
            <person name="Ye Y."/>
            <person name="Xu Y."/>
            <person name="Zhou H."/>
            <person name="Xiong C."/>
            <person name="Li S."/>
            <person name="Yu J."/>
            <person name="Hong S."/>
            <person name="Yu X."/>
            <person name="Zou P."/>
            <person name="Chen C."/>
            <person name="Chang X."/>
            <person name="Wang W."/>
            <person name="Lv Y."/>
            <person name="Sun Y."/>
            <person name="Ma L."/>
            <person name="Shen B."/>
            <person name="Zhu C."/>
        </authorList>
    </citation>
    <scope>NUCLEOTIDE SEQUENCE [LARGE SCALE GENOMIC DNA]</scope>
</reference>
<protein>
    <submittedName>
        <fullName evidence="1 2">Putative glycosyltransferase</fullName>
    </submittedName>
</protein>
<keyword evidence="1" id="KW-0808">Transferase</keyword>